<dbReference type="GO" id="GO:0004519">
    <property type="term" value="F:endonuclease activity"/>
    <property type="evidence" value="ECO:0007669"/>
    <property type="project" value="UniProtKB-KW"/>
</dbReference>
<reference evidence="4 5" key="1">
    <citation type="journal article" date="2017" name="ISME J.">
        <title>An acid-tolerant ammonia-oxidizing ?-proteobacterium from soil.</title>
        <authorList>
            <person name="Hayatsu M."/>
            <person name="Tago K."/>
            <person name="Uchiyama I."/>
            <person name="Toyoda A."/>
            <person name="Wang Y."/>
            <person name="Shimomura Y."/>
            <person name="Okubo T."/>
            <person name="Kurisu F."/>
            <person name="Hirono Y."/>
            <person name="Nonaka K."/>
            <person name="Akiyama H."/>
            <person name="Itoh T."/>
            <person name="Takami H."/>
        </authorList>
    </citation>
    <scope>NUCLEOTIDE SEQUENCE [LARGE SCALE GENOMIC DNA]</scope>
    <source>
        <strain evidence="4 5">TAO100</strain>
    </source>
</reference>
<dbReference type="InterPro" id="IPR015314">
    <property type="entry name" value="Restrct_endonuc_II_EcoRV"/>
</dbReference>
<organism evidence="4 5">
    <name type="scientific">Candidatus Nitrosoglobus terrae</name>
    <dbReference type="NCBI Taxonomy" id="1630141"/>
    <lineage>
        <taxon>Bacteria</taxon>
        <taxon>Pseudomonadati</taxon>
        <taxon>Pseudomonadota</taxon>
        <taxon>Gammaproteobacteria</taxon>
        <taxon>Chromatiales</taxon>
        <taxon>Chromatiaceae</taxon>
        <taxon>Candidatus Nitrosoglobus</taxon>
    </lineage>
</organism>
<dbReference type="KEGG" id="ntt:TAO_0443"/>
<evidence type="ECO:0000313" key="4">
    <source>
        <dbReference type="EMBL" id="BAW79813.1"/>
    </source>
</evidence>
<name>A0A1Q2SL26_9GAMM</name>
<proteinExistence type="predicted"/>
<gene>
    <name evidence="4" type="ORF">TAO_0443</name>
</gene>
<dbReference type="Gene3D" id="3.40.600.10">
    <property type="entry name" value="DNA mismatch repair MutH/Restriction endonuclease, type II"/>
    <property type="match status" value="1"/>
</dbReference>
<dbReference type="Pfam" id="PF09233">
    <property type="entry name" value="Endonuc-EcoRV"/>
    <property type="match status" value="1"/>
</dbReference>
<dbReference type="REBASE" id="177258">
    <property type="entry name" value="Nte100ORF442P"/>
</dbReference>
<dbReference type="InterPro" id="IPR037057">
    <property type="entry name" value="DNA_rep_MutH/T2_RE_sf"/>
</dbReference>
<evidence type="ECO:0000256" key="2">
    <source>
        <dbReference type="ARBA" id="ARBA00022759"/>
    </source>
</evidence>
<dbReference type="EMBL" id="AP014836">
    <property type="protein sequence ID" value="BAW79813.1"/>
    <property type="molecule type" value="Genomic_DNA"/>
</dbReference>
<dbReference type="Proteomes" id="UP000243679">
    <property type="component" value="Chromosome"/>
</dbReference>
<dbReference type="SUPFAM" id="SSF52980">
    <property type="entry name" value="Restriction endonuclease-like"/>
    <property type="match status" value="1"/>
</dbReference>
<evidence type="ECO:0000256" key="3">
    <source>
        <dbReference type="ARBA" id="ARBA00022801"/>
    </source>
</evidence>
<protein>
    <submittedName>
        <fullName evidence="4">Uncharacterized protein</fullName>
    </submittedName>
</protein>
<keyword evidence="5" id="KW-1185">Reference proteome</keyword>
<keyword evidence="2" id="KW-0255">Endonuclease</keyword>
<dbReference type="GO" id="GO:0016787">
    <property type="term" value="F:hydrolase activity"/>
    <property type="evidence" value="ECO:0007669"/>
    <property type="project" value="UniProtKB-KW"/>
</dbReference>
<dbReference type="AlphaFoldDB" id="A0A1Q2SL26"/>
<dbReference type="GO" id="GO:0003677">
    <property type="term" value="F:DNA binding"/>
    <property type="evidence" value="ECO:0007669"/>
    <property type="project" value="InterPro"/>
</dbReference>
<keyword evidence="1" id="KW-0540">Nuclease</keyword>
<dbReference type="InterPro" id="IPR011335">
    <property type="entry name" value="Restrct_endonuc-II-like"/>
</dbReference>
<accession>A0A1Q2SL26</accession>
<keyword evidence="3" id="KW-0378">Hydrolase</keyword>
<evidence type="ECO:0000256" key="1">
    <source>
        <dbReference type="ARBA" id="ARBA00022722"/>
    </source>
</evidence>
<evidence type="ECO:0000313" key="5">
    <source>
        <dbReference type="Proteomes" id="UP000243679"/>
    </source>
</evidence>
<sequence length="62" mass="7141">MAGRGIFSKLGEDWFDKYWMSYKKIIVQDGKGGTKKIATLREFVEYKHGDGSLIVQKRNGEE</sequence>